<feature type="region of interest" description="Disordered" evidence="1">
    <location>
        <begin position="1066"/>
        <end position="1147"/>
    </location>
</feature>
<dbReference type="EMBL" id="JACJTU010000032">
    <property type="protein sequence ID" value="MBD2737457.1"/>
    <property type="molecule type" value="Genomic_DNA"/>
</dbReference>
<evidence type="ECO:0000313" key="3">
    <source>
        <dbReference type="Proteomes" id="UP000637383"/>
    </source>
</evidence>
<feature type="region of interest" description="Disordered" evidence="1">
    <location>
        <begin position="293"/>
        <end position="333"/>
    </location>
</feature>
<evidence type="ECO:0000256" key="1">
    <source>
        <dbReference type="SAM" id="MobiDB-lite"/>
    </source>
</evidence>
<sequence length="1180" mass="129531">MQIIKPLLTNNTHPLGVISSLSNTHKLIFRKESDFLHSRSNFLSPIQTKSPLVTSSQFVLSREAEPSIQPVIGWDSWDNPDIDLKFPFIDFDPFEPIDSEEDNNLNSPEIVTTDIPEIQRTIIENNIINDASPEINLQKQKQSQTKNKSQTKSKSKQTNKSAQNPKTKSPNKKSTKSSAAKNVVQAVDESNIAINPNQDVFIPSKDYLFPEANSGISQTNNEFHVLKSQIPDPLFASTPLSENNPLTSQQDTALDNITIDNNSVNNTTPSTWSNVQEQPNLFRNIANEESQVFSELPSSFSSAEPSTSERIPPLQQKNKLGENTNQLPDNSPREFPLPNHVEKTFSPSNNITNNQQLVAETSEVNPTPRQQNIETTQSSQKFEVDIPDISVSTTPQQQVIETTQLSQKANIPDISVSPTPQQQVIETTQLSQKADIPDISVSPTPQQQVIETTQLSQKADIPDISVSTTPQQQVIETDELSSKVQKKDTSSLRNVIPKQEILVKSNHQSNQQELLNTSNNLESIPAIEQDLISENYITNFDSSNFIIDDSVITSSSVENPAVTDSSANLPPVSDVKKNPIALEREIDSSVTSESLASAPIQLTPTSAYIEATSNFLSDFDSNEKLATSESQSTVAVNVSDVPKNLISLQRDNNLENPSSESIESQLSLAVHEISETPVVSNVSPEIGETQKVSNESSKINESPIVNNISPEIGETQKVSNVLPEIDETPIVNNVSPEIGETQKVSNVLPEIDETPIVSNVSPEIGETQKVSNVLPEIDETPIVSNVSPEIIESPKINNISPEIDEVPKVRDVSSNVGETSSIFRKIGDNEQILESELLGAIANSENSEIDTSEYQDIPEKPTFPPNQLSTPPQFEQNTTIENLPAPKGYATGGQVRDSHLENNQHIAPSDTVPAMLTPGEFVINTRDAQKNLPLLQHINSGGTPDNIILPSLEIPNAKESQKTTSPHSTKVDSFTDTSLQLKPQESNSLIPSSLGFNVGKQKLSVLNSPQLNTVENKTTDSPVTSPQYSSPPLIFRKANSTANTPSQWSDTPSQWSNVQELFNGNNDEDEFTSFFSGGKSNSQNSEFSDVYPSSESSQSFAKHRAAPRGFAEGGEVTAPASVNTESLSETVESTSAKREEENKDDTADLEALAREIYSRLRQRLEIERERHGGYLGRLSW</sequence>
<feature type="compositionally biased region" description="Polar residues" evidence="1">
    <location>
        <begin position="361"/>
        <end position="381"/>
    </location>
</feature>
<feature type="compositionally biased region" description="Basic and acidic residues" evidence="1">
    <location>
        <begin position="1135"/>
        <end position="1147"/>
    </location>
</feature>
<proteinExistence type="predicted"/>
<organism evidence="2 3">
    <name type="scientific">Nostoc paludosum FACHB-159</name>
    <dbReference type="NCBI Taxonomy" id="2692908"/>
    <lineage>
        <taxon>Bacteria</taxon>
        <taxon>Bacillati</taxon>
        <taxon>Cyanobacteriota</taxon>
        <taxon>Cyanophyceae</taxon>
        <taxon>Nostocales</taxon>
        <taxon>Nostocaceae</taxon>
        <taxon>Nostoc</taxon>
    </lineage>
</organism>
<name>A0ABR8KHC3_9NOSO</name>
<gene>
    <name evidence="2" type="ORF">H6H03_26840</name>
</gene>
<feature type="compositionally biased region" description="Polar residues" evidence="1">
    <location>
        <begin position="1073"/>
        <end position="1100"/>
    </location>
</feature>
<feature type="compositionally biased region" description="Low complexity" evidence="1">
    <location>
        <begin position="293"/>
        <end position="309"/>
    </location>
</feature>
<protein>
    <submittedName>
        <fullName evidence="2">Uncharacterized protein</fullName>
    </submittedName>
</protein>
<keyword evidence="3" id="KW-1185">Reference proteome</keyword>
<feature type="compositionally biased region" description="Low complexity" evidence="1">
    <location>
        <begin position="1121"/>
        <end position="1134"/>
    </location>
</feature>
<feature type="compositionally biased region" description="Low complexity" evidence="1">
    <location>
        <begin position="138"/>
        <end position="148"/>
    </location>
</feature>
<accession>A0ABR8KHC3</accession>
<dbReference type="Proteomes" id="UP000637383">
    <property type="component" value="Unassembled WGS sequence"/>
</dbReference>
<feature type="compositionally biased region" description="Low complexity" evidence="1">
    <location>
        <begin position="158"/>
        <end position="168"/>
    </location>
</feature>
<feature type="region of interest" description="Disordered" evidence="1">
    <location>
        <begin position="361"/>
        <end position="384"/>
    </location>
</feature>
<reference evidence="2 3" key="1">
    <citation type="journal article" date="2020" name="ISME J.">
        <title>Comparative genomics reveals insights into cyanobacterial evolution and habitat adaptation.</title>
        <authorList>
            <person name="Chen M.Y."/>
            <person name="Teng W.K."/>
            <person name="Zhao L."/>
            <person name="Hu C.X."/>
            <person name="Zhou Y.K."/>
            <person name="Han B.P."/>
            <person name="Song L.R."/>
            <person name="Shu W.S."/>
        </authorList>
    </citation>
    <scope>NUCLEOTIDE SEQUENCE [LARGE SCALE GENOMIC DNA]</scope>
    <source>
        <strain evidence="2 3">FACHB-159</strain>
    </source>
</reference>
<comment type="caution">
    <text evidence="2">The sequence shown here is derived from an EMBL/GenBank/DDBJ whole genome shotgun (WGS) entry which is preliminary data.</text>
</comment>
<feature type="compositionally biased region" description="Polar residues" evidence="1">
    <location>
        <begin position="315"/>
        <end position="329"/>
    </location>
</feature>
<dbReference type="RefSeq" id="WP_190958041.1">
    <property type="nucleotide sequence ID" value="NZ_JACJTU010000032.1"/>
</dbReference>
<evidence type="ECO:0000313" key="2">
    <source>
        <dbReference type="EMBL" id="MBD2737457.1"/>
    </source>
</evidence>
<feature type="region of interest" description="Disordered" evidence="1">
    <location>
        <begin position="133"/>
        <end position="182"/>
    </location>
</feature>